<dbReference type="InterPro" id="IPR035566">
    <property type="entry name" value="Ribosomal_protein_bL20_C"/>
</dbReference>
<evidence type="ECO:0000256" key="1">
    <source>
        <dbReference type="ARBA" id="ARBA00007698"/>
    </source>
</evidence>
<dbReference type="SUPFAM" id="SSF74731">
    <property type="entry name" value="Ribosomal protein L20"/>
    <property type="match status" value="1"/>
</dbReference>
<evidence type="ECO:0000256" key="7">
    <source>
        <dbReference type="HAMAP-Rule" id="MF_00382"/>
    </source>
</evidence>
<accession>A0ABT5CE52</accession>
<comment type="function">
    <text evidence="7 8">Binds directly to 23S ribosomal RNA and is necessary for the in vitro assembly process of the 50S ribosomal subunit. It is not involved in the protein synthesizing functions of that subunit.</text>
</comment>
<keyword evidence="10" id="KW-1185">Reference proteome</keyword>
<evidence type="ECO:0000256" key="4">
    <source>
        <dbReference type="ARBA" id="ARBA00022980"/>
    </source>
</evidence>
<comment type="similarity">
    <text evidence="1 7 8">Belongs to the bacterial ribosomal protein bL20 family.</text>
</comment>
<name>A0ABT5CE52_9BACT</name>
<comment type="caution">
    <text evidence="9">The sequence shown here is derived from an EMBL/GenBank/DDBJ whole genome shotgun (WGS) entry which is preliminary data.</text>
</comment>
<dbReference type="InterPro" id="IPR049946">
    <property type="entry name" value="RIBOSOMAL_L20_CS"/>
</dbReference>
<dbReference type="Proteomes" id="UP001217485">
    <property type="component" value="Unassembled WGS sequence"/>
</dbReference>
<evidence type="ECO:0000256" key="5">
    <source>
        <dbReference type="ARBA" id="ARBA00023274"/>
    </source>
</evidence>
<organism evidence="9 10">
    <name type="scientific">Sorangium atrum</name>
    <dbReference type="NCBI Taxonomy" id="2995308"/>
    <lineage>
        <taxon>Bacteria</taxon>
        <taxon>Pseudomonadati</taxon>
        <taxon>Myxococcota</taxon>
        <taxon>Polyangia</taxon>
        <taxon>Polyangiales</taxon>
        <taxon>Polyangiaceae</taxon>
        <taxon>Sorangium</taxon>
    </lineage>
</organism>
<sequence length="119" mass="13710">MPRVKRGFKARRRRNRVLNQTEGYFLGRKNRFRQAVEVLRHAWEYGYISRKLKKRDFRRLWITRINAAARLNGTTYSRLVSGLKKAGIALDRKILSEIAIHDPASFGAVAKLASPSAAK</sequence>
<keyword evidence="3 7" id="KW-0694">RNA-binding</keyword>
<dbReference type="EMBL" id="JAQNDK010000005">
    <property type="protein sequence ID" value="MDC0684721.1"/>
    <property type="molecule type" value="Genomic_DNA"/>
</dbReference>
<evidence type="ECO:0000256" key="8">
    <source>
        <dbReference type="RuleBase" id="RU000560"/>
    </source>
</evidence>
<dbReference type="Gene3D" id="1.10.1900.20">
    <property type="entry name" value="Ribosomal protein L20"/>
    <property type="match status" value="1"/>
</dbReference>
<dbReference type="NCBIfam" id="TIGR01032">
    <property type="entry name" value="rplT_bact"/>
    <property type="match status" value="1"/>
</dbReference>
<dbReference type="GO" id="GO:0005840">
    <property type="term" value="C:ribosome"/>
    <property type="evidence" value="ECO:0007669"/>
    <property type="project" value="UniProtKB-KW"/>
</dbReference>
<keyword evidence="5 7" id="KW-0687">Ribonucleoprotein</keyword>
<dbReference type="PROSITE" id="PS00937">
    <property type="entry name" value="RIBOSOMAL_L20"/>
    <property type="match status" value="1"/>
</dbReference>
<gene>
    <name evidence="7 9" type="primary">rplT</name>
    <name evidence="9" type="ORF">POL72_43800</name>
</gene>
<dbReference type="PANTHER" id="PTHR10986">
    <property type="entry name" value="39S RIBOSOMAL PROTEIN L20"/>
    <property type="match status" value="1"/>
</dbReference>
<evidence type="ECO:0000256" key="2">
    <source>
        <dbReference type="ARBA" id="ARBA00022730"/>
    </source>
</evidence>
<dbReference type="RefSeq" id="WP_272102843.1">
    <property type="nucleotide sequence ID" value="NZ_JAQNDK010000005.1"/>
</dbReference>
<evidence type="ECO:0000313" key="10">
    <source>
        <dbReference type="Proteomes" id="UP001217485"/>
    </source>
</evidence>
<proteinExistence type="inferred from homology"/>
<dbReference type="PRINTS" id="PR00062">
    <property type="entry name" value="RIBOSOMALL20"/>
</dbReference>
<keyword evidence="4 7" id="KW-0689">Ribosomal protein</keyword>
<dbReference type="Gene3D" id="6.10.160.10">
    <property type="match status" value="1"/>
</dbReference>
<dbReference type="InterPro" id="IPR005813">
    <property type="entry name" value="Ribosomal_bL20"/>
</dbReference>
<dbReference type="HAMAP" id="MF_00382">
    <property type="entry name" value="Ribosomal_bL20"/>
    <property type="match status" value="1"/>
</dbReference>
<evidence type="ECO:0000256" key="3">
    <source>
        <dbReference type="ARBA" id="ARBA00022884"/>
    </source>
</evidence>
<evidence type="ECO:0000256" key="6">
    <source>
        <dbReference type="ARBA" id="ARBA00035172"/>
    </source>
</evidence>
<protein>
    <recommendedName>
        <fullName evidence="6 7">Large ribosomal subunit protein bL20</fullName>
    </recommendedName>
</protein>
<dbReference type="CDD" id="cd07026">
    <property type="entry name" value="Ribosomal_L20"/>
    <property type="match status" value="1"/>
</dbReference>
<reference evidence="9 10" key="1">
    <citation type="submission" date="2023-01" db="EMBL/GenBank/DDBJ databases">
        <title>Minimal conservation of predation-associated metabolite biosynthetic gene clusters underscores biosynthetic potential of Myxococcota including descriptions for ten novel species: Archangium lansinium sp. nov., Myxococcus landrumus sp. nov., Nannocystis bai.</title>
        <authorList>
            <person name="Ahearne A."/>
            <person name="Stevens C."/>
            <person name="Dowd S."/>
        </authorList>
    </citation>
    <scope>NUCLEOTIDE SEQUENCE [LARGE SCALE GENOMIC DNA]</scope>
    <source>
        <strain evidence="9 10">WIWO2</strain>
    </source>
</reference>
<keyword evidence="2 7" id="KW-0699">rRNA-binding</keyword>
<dbReference type="Pfam" id="PF00453">
    <property type="entry name" value="Ribosomal_L20"/>
    <property type="match status" value="1"/>
</dbReference>
<evidence type="ECO:0000313" key="9">
    <source>
        <dbReference type="EMBL" id="MDC0684721.1"/>
    </source>
</evidence>